<dbReference type="PROSITE" id="PS00211">
    <property type="entry name" value="ABC_TRANSPORTER_1"/>
    <property type="match status" value="1"/>
</dbReference>
<feature type="domain" description="ABC transporter" evidence="10">
    <location>
        <begin position="6"/>
        <end position="244"/>
    </location>
</feature>
<accession>A0A1C3MY30</accession>
<dbReference type="InterPro" id="IPR003439">
    <property type="entry name" value="ABC_transporter-like_ATP-bd"/>
</dbReference>
<dbReference type="SUPFAM" id="SSF52540">
    <property type="entry name" value="P-loop containing nucleoside triphosphate hydrolases"/>
    <property type="match status" value="2"/>
</dbReference>
<evidence type="ECO:0000256" key="5">
    <source>
        <dbReference type="ARBA" id="ARBA00022737"/>
    </source>
</evidence>
<dbReference type="CDD" id="cd03215">
    <property type="entry name" value="ABC_Carb_Monos_II"/>
    <property type="match status" value="1"/>
</dbReference>
<feature type="domain" description="ABC transporter" evidence="10">
    <location>
        <begin position="263"/>
        <end position="508"/>
    </location>
</feature>
<evidence type="ECO:0000259" key="10">
    <source>
        <dbReference type="PROSITE" id="PS50893"/>
    </source>
</evidence>
<dbReference type="InterPro" id="IPR003593">
    <property type="entry name" value="AAA+_ATPase"/>
</dbReference>
<dbReference type="STRING" id="307121.GA0070620_0696"/>
<evidence type="ECO:0000256" key="3">
    <source>
        <dbReference type="ARBA" id="ARBA00022475"/>
    </source>
</evidence>
<dbReference type="EMBL" id="LT598496">
    <property type="protein sequence ID" value="SBV25225.1"/>
    <property type="molecule type" value="Genomic_DNA"/>
</dbReference>
<keyword evidence="2" id="KW-0813">Transport</keyword>
<dbReference type="GO" id="GO:0005524">
    <property type="term" value="F:ATP binding"/>
    <property type="evidence" value="ECO:0007669"/>
    <property type="project" value="UniProtKB-KW"/>
</dbReference>
<sequence length="512" mass="55915">MGENILEMRNITKTFPGVAALQDVSLAVRRGEIHAICGENGAGKSTLMKVLSGVYPSGSYDGEIVFDGEPVHFRGIRDSESHGIVIIHQELALVPYLSIAENIFLGNERRGRSRLIDWNRANAEAARLLASVGLHENPVTPVIQLGVGKQQLVEIAKALSKKVRLLILDEPTAALNDIDSKHLLDLMRRLRDQGITCIMISHKLGEVTSIADSTTVIRDGRTVETLDMSDAAATQERIIRGMVGRDLATFYPERESTPGDEVLRIEDWTVRHPTQDRLVVDGASLNVRAGEVVGIAGLMGAGRTELAMSVFGRSYGRDISGRLFVHGREVKARTVAEAIENGIAYATEDRKHYGLNLINDVRGNISAAALDKLARLGWVDGNKEIKVAEQGRRDMNIKSRSVMSVVGELSGGNQQKVVLSKWLFTDPDVLILDEPTRGIDVGAKFEIYTIINRLVADGKAVIIISSELPELLGMCDRIYTLAAGRISGELPVGEATQENLMELMTKDKDLVG</sequence>
<keyword evidence="6" id="KW-0547">Nucleotide-binding</keyword>
<evidence type="ECO:0000256" key="7">
    <source>
        <dbReference type="ARBA" id="ARBA00022840"/>
    </source>
</evidence>
<keyword evidence="12" id="KW-1185">Reference proteome</keyword>
<protein>
    <submittedName>
        <fullName evidence="11">Monosaccharide ABC transporter ATP-binding protein, CUT2 family (TC 3.A.1.2.-)</fullName>
    </submittedName>
</protein>
<evidence type="ECO:0000256" key="1">
    <source>
        <dbReference type="ARBA" id="ARBA00004202"/>
    </source>
</evidence>
<dbReference type="AlphaFoldDB" id="A0A1C3MY30"/>
<proteinExistence type="predicted"/>
<evidence type="ECO:0000256" key="4">
    <source>
        <dbReference type="ARBA" id="ARBA00022597"/>
    </source>
</evidence>
<dbReference type="OrthoDB" id="39350at2"/>
<dbReference type="NCBIfam" id="NF040905">
    <property type="entry name" value="GguA"/>
    <property type="match status" value="1"/>
</dbReference>
<dbReference type="InterPro" id="IPR027417">
    <property type="entry name" value="P-loop_NTPase"/>
</dbReference>
<gene>
    <name evidence="11" type="ORF">GA0070620_0696</name>
</gene>
<dbReference type="Gene3D" id="3.40.50.300">
    <property type="entry name" value="P-loop containing nucleotide triphosphate hydrolases"/>
    <property type="match status" value="2"/>
</dbReference>
<dbReference type="PANTHER" id="PTHR43790">
    <property type="entry name" value="CARBOHYDRATE TRANSPORT ATP-BINDING PROTEIN MG119-RELATED"/>
    <property type="match status" value="1"/>
</dbReference>
<evidence type="ECO:0000313" key="11">
    <source>
        <dbReference type="EMBL" id="SBV25225.1"/>
    </source>
</evidence>
<evidence type="ECO:0000256" key="6">
    <source>
        <dbReference type="ARBA" id="ARBA00022741"/>
    </source>
</evidence>
<keyword evidence="7 11" id="KW-0067">ATP-binding</keyword>
<evidence type="ECO:0000256" key="8">
    <source>
        <dbReference type="ARBA" id="ARBA00022967"/>
    </source>
</evidence>
<dbReference type="PANTHER" id="PTHR43790:SF1">
    <property type="entry name" value="XYLOSE IMPORT ATP-BINDING PROTEIN XYLG"/>
    <property type="match status" value="1"/>
</dbReference>
<reference evidence="12" key="1">
    <citation type="submission" date="2016-06" db="EMBL/GenBank/DDBJ databases">
        <authorList>
            <person name="Varghese N."/>
        </authorList>
    </citation>
    <scope>NUCLEOTIDE SEQUENCE [LARGE SCALE GENOMIC DNA]</scope>
    <source>
        <strain evidence="12">DSM 45344</strain>
    </source>
</reference>
<dbReference type="PATRIC" id="fig|307121.4.peg.714"/>
<dbReference type="GO" id="GO:0005886">
    <property type="term" value="C:plasma membrane"/>
    <property type="evidence" value="ECO:0007669"/>
    <property type="project" value="UniProtKB-SubCell"/>
</dbReference>
<comment type="subcellular location">
    <subcellularLocation>
        <location evidence="1">Cell membrane</location>
        <topology evidence="1">Peripheral membrane protein</topology>
    </subcellularLocation>
</comment>
<dbReference type="Pfam" id="PF00005">
    <property type="entry name" value="ABC_tran"/>
    <property type="match status" value="2"/>
</dbReference>
<evidence type="ECO:0000256" key="2">
    <source>
        <dbReference type="ARBA" id="ARBA00022448"/>
    </source>
</evidence>
<dbReference type="FunFam" id="3.40.50.300:FF:000127">
    <property type="entry name" value="Ribose import ATP-binding protein RbsA"/>
    <property type="match status" value="1"/>
</dbReference>
<name>A0A1C3MY30_9ACTN</name>
<keyword evidence="8" id="KW-1278">Translocase</keyword>
<dbReference type="RefSeq" id="WP_091588531.1">
    <property type="nucleotide sequence ID" value="NZ_JBHRWG010000002.1"/>
</dbReference>
<keyword evidence="4" id="KW-0762">Sugar transport</keyword>
<keyword evidence="9" id="KW-0472">Membrane</keyword>
<dbReference type="InterPro" id="IPR017871">
    <property type="entry name" value="ABC_transporter-like_CS"/>
</dbReference>
<dbReference type="CDD" id="cd03216">
    <property type="entry name" value="ABC_Carb_Monos_I"/>
    <property type="match status" value="1"/>
</dbReference>
<keyword evidence="3" id="KW-1003">Cell membrane</keyword>
<dbReference type="Proteomes" id="UP000199393">
    <property type="component" value="Chromosome I"/>
</dbReference>
<dbReference type="GO" id="GO:0016887">
    <property type="term" value="F:ATP hydrolysis activity"/>
    <property type="evidence" value="ECO:0007669"/>
    <property type="project" value="InterPro"/>
</dbReference>
<evidence type="ECO:0000313" key="12">
    <source>
        <dbReference type="Proteomes" id="UP000199393"/>
    </source>
</evidence>
<keyword evidence="5" id="KW-0677">Repeat</keyword>
<dbReference type="SMART" id="SM00382">
    <property type="entry name" value="AAA"/>
    <property type="match status" value="2"/>
</dbReference>
<dbReference type="PROSITE" id="PS50893">
    <property type="entry name" value="ABC_TRANSPORTER_2"/>
    <property type="match status" value="2"/>
</dbReference>
<dbReference type="InterPro" id="IPR053466">
    <property type="entry name" value="L-arabinose_ABC_transporter"/>
</dbReference>
<dbReference type="InterPro" id="IPR050107">
    <property type="entry name" value="ABC_carbohydrate_import_ATPase"/>
</dbReference>
<evidence type="ECO:0000256" key="9">
    <source>
        <dbReference type="ARBA" id="ARBA00023136"/>
    </source>
</evidence>
<organism evidence="11 12">
    <name type="scientific">Micromonospora krabiensis</name>
    <dbReference type="NCBI Taxonomy" id="307121"/>
    <lineage>
        <taxon>Bacteria</taxon>
        <taxon>Bacillati</taxon>
        <taxon>Actinomycetota</taxon>
        <taxon>Actinomycetes</taxon>
        <taxon>Micromonosporales</taxon>
        <taxon>Micromonosporaceae</taxon>
        <taxon>Micromonospora</taxon>
    </lineage>
</organism>